<proteinExistence type="predicted"/>
<dbReference type="AlphaFoldDB" id="A0A0E9SZR2"/>
<name>A0A0E9SZR2_ANGAN</name>
<dbReference type="EMBL" id="GBXM01062392">
    <property type="protein sequence ID" value="JAH46185.1"/>
    <property type="molecule type" value="Transcribed_RNA"/>
</dbReference>
<accession>A0A0E9SZR2</accession>
<dbReference type="EMBL" id="GBXM01054050">
    <property type="protein sequence ID" value="JAH54527.1"/>
    <property type="molecule type" value="Transcribed_RNA"/>
</dbReference>
<evidence type="ECO:0000313" key="1">
    <source>
        <dbReference type="EMBL" id="JAH46185.1"/>
    </source>
</evidence>
<reference evidence="1" key="1">
    <citation type="submission" date="2014-11" db="EMBL/GenBank/DDBJ databases">
        <authorList>
            <person name="Amaro Gonzalez C."/>
        </authorList>
    </citation>
    <scope>NUCLEOTIDE SEQUENCE</scope>
</reference>
<organism evidence="1">
    <name type="scientific">Anguilla anguilla</name>
    <name type="common">European freshwater eel</name>
    <name type="synonym">Muraena anguilla</name>
    <dbReference type="NCBI Taxonomy" id="7936"/>
    <lineage>
        <taxon>Eukaryota</taxon>
        <taxon>Metazoa</taxon>
        <taxon>Chordata</taxon>
        <taxon>Craniata</taxon>
        <taxon>Vertebrata</taxon>
        <taxon>Euteleostomi</taxon>
        <taxon>Actinopterygii</taxon>
        <taxon>Neopterygii</taxon>
        <taxon>Teleostei</taxon>
        <taxon>Anguilliformes</taxon>
        <taxon>Anguillidae</taxon>
        <taxon>Anguilla</taxon>
    </lineage>
</organism>
<protein>
    <submittedName>
        <fullName evidence="1">Uncharacterized protein</fullName>
    </submittedName>
</protein>
<reference evidence="1" key="2">
    <citation type="journal article" date="2015" name="Fish Shellfish Immunol.">
        <title>Early steps in the European eel (Anguilla anguilla)-Vibrio vulnificus interaction in the gills: Role of the RtxA13 toxin.</title>
        <authorList>
            <person name="Callol A."/>
            <person name="Pajuelo D."/>
            <person name="Ebbesson L."/>
            <person name="Teles M."/>
            <person name="MacKenzie S."/>
            <person name="Amaro C."/>
        </authorList>
    </citation>
    <scope>NUCLEOTIDE SEQUENCE</scope>
</reference>
<sequence>MERRHNKELLFFILVIKIN</sequence>